<proteinExistence type="predicted"/>
<dbReference type="EMBL" id="CM007387">
    <property type="protein sequence ID" value="ONK62852.1"/>
    <property type="molecule type" value="Genomic_DNA"/>
</dbReference>
<keyword evidence="2" id="KW-1185">Reference proteome</keyword>
<dbReference type="Proteomes" id="UP000243459">
    <property type="component" value="Chromosome 7"/>
</dbReference>
<protein>
    <submittedName>
        <fullName evidence="1">Uncharacterized protein</fullName>
    </submittedName>
</protein>
<evidence type="ECO:0000313" key="1">
    <source>
        <dbReference type="EMBL" id="ONK62852.1"/>
    </source>
</evidence>
<name>A0A5P1EAG6_ASPOF</name>
<dbReference type="AlphaFoldDB" id="A0A5P1EAG6"/>
<reference evidence="2" key="1">
    <citation type="journal article" date="2017" name="Nat. Commun.">
        <title>The asparagus genome sheds light on the origin and evolution of a young Y chromosome.</title>
        <authorList>
            <person name="Harkess A."/>
            <person name="Zhou J."/>
            <person name="Xu C."/>
            <person name="Bowers J.E."/>
            <person name="Van der Hulst R."/>
            <person name="Ayyampalayam S."/>
            <person name="Mercati F."/>
            <person name="Riccardi P."/>
            <person name="McKain M.R."/>
            <person name="Kakrana A."/>
            <person name="Tang H."/>
            <person name="Ray J."/>
            <person name="Groenendijk J."/>
            <person name="Arikit S."/>
            <person name="Mathioni S.M."/>
            <person name="Nakano M."/>
            <person name="Shan H."/>
            <person name="Telgmann-Rauber A."/>
            <person name="Kanno A."/>
            <person name="Yue Z."/>
            <person name="Chen H."/>
            <person name="Li W."/>
            <person name="Chen Y."/>
            <person name="Xu X."/>
            <person name="Zhang Y."/>
            <person name="Luo S."/>
            <person name="Chen H."/>
            <person name="Gao J."/>
            <person name="Mao Z."/>
            <person name="Pires J.C."/>
            <person name="Luo M."/>
            <person name="Kudrna D."/>
            <person name="Wing R.A."/>
            <person name="Meyers B.C."/>
            <person name="Yi K."/>
            <person name="Kong H."/>
            <person name="Lavrijsen P."/>
            <person name="Sunseri F."/>
            <person name="Falavigna A."/>
            <person name="Ye Y."/>
            <person name="Leebens-Mack J.H."/>
            <person name="Chen G."/>
        </authorList>
    </citation>
    <scope>NUCLEOTIDE SEQUENCE [LARGE SCALE GENOMIC DNA]</scope>
    <source>
        <strain evidence="2">cv. DH0086</strain>
    </source>
</reference>
<dbReference type="PANTHER" id="PTHR34285">
    <property type="entry name" value="OS08G0510800 PROTEIN"/>
    <property type="match status" value="1"/>
</dbReference>
<organism evidence="1 2">
    <name type="scientific">Asparagus officinalis</name>
    <name type="common">Garden asparagus</name>
    <dbReference type="NCBI Taxonomy" id="4686"/>
    <lineage>
        <taxon>Eukaryota</taxon>
        <taxon>Viridiplantae</taxon>
        <taxon>Streptophyta</taxon>
        <taxon>Embryophyta</taxon>
        <taxon>Tracheophyta</taxon>
        <taxon>Spermatophyta</taxon>
        <taxon>Magnoliopsida</taxon>
        <taxon>Liliopsida</taxon>
        <taxon>Asparagales</taxon>
        <taxon>Asparagaceae</taxon>
        <taxon>Asparagoideae</taxon>
        <taxon>Asparagus</taxon>
    </lineage>
</organism>
<dbReference type="Gramene" id="ONK62852">
    <property type="protein sequence ID" value="ONK62852"/>
    <property type="gene ID" value="A4U43_C07F8790"/>
</dbReference>
<accession>A0A5P1EAG6</accession>
<sequence length="174" mass="18917">MKASIKLREDELKTPLLRAKVPISIFNFPFAASIAAGDPSDLSSTSSTGRFGSPANSPLHISFRLSPNPNPIFSIHFKPQLVHFTLSKSVISSSSLAPEADHRKENGGGVHQSIAVVCLPKRIWIEELIRGGVGVRVRTSVPLGLRVGLKVRWAMKIAPAVTVCAFGWGRRRRS</sequence>
<evidence type="ECO:0000313" key="2">
    <source>
        <dbReference type="Proteomes" id="UP000243459"/>
    </source>
</evidence>
<dbReference type="PANTHER" id="PTHR34285:SF3">
    <property type="entry name" value="OS08G0510800 PROTEIN"/>
    <property type="match status" value="1"/>
</dbReference>
<gene>
    <name evidence="1" type="ORF">A4U43_C07F8790</name>
</gene>